<keyword evidence="6" id="KW-1185">Reference proteome</keyword>
<dbReference type="Pfam" id="PF21032">
    <property type="entry name" value="PROPPIN"/>
    <property type="match status" value="1"/>
</dbReference>
<dbReference type="PANTHER" id="PTHR11227">
    <property type="entry name" value="WD-REPEAT PROTEIN INTERACTING WITH PHOSPHOINOSIDES WIPI -RELATED"/>
    <property type="match status" value="1"/>
</dbReference>
<organism evidence="5 6">
    <name type="scientific">Moelleriella libera RCEF 2490</name>
    <dbReference type="NCBI Taxonomy" id="1081109"/>
    <lineage>
        <taxon>Eukaryota</taxon>
        <taxon>Fungi</taxon>
        <taxon>Dikarya</taxon>
        <taxon>Ascomycota</taxon>
        <taxon>Pezizomycotina</taxon>
        <taxon>Sordariomycetes</taxon>
        <taxon>Hypocreomycetidae</taxon>
        <taxon>Hypocreales</taxon>
        <taxon>Clavicipitaceae</taxon>
        <taxon>Moelleriella</taxon>
    </lineage>
</organism>
<comment type="similarity">
    <text evidence="4">Belongs to the WD repeat PROPPIN family.</text>
</comment>
<dbReference type="InterPro" id="IPR015943">
    <property type="entry name" value="WD40/YVTN_repeat-like_dom_sf"/>
</dbReference>
<proteinExistence type="inferred from homology"/>
<comment type="subcellular location">
    <subcellularLocation>
        <location evidence="1">Vacuole membrane</location>
        <topology evidence="1">Peripheral membrane protein</topology>
    </subcellularLocation>
</comment>
<sequence>MNVRPPIEASNPTAVLSVSFNSDSSCFAVGLESGICNFNAGIGHVQMMGTTNYLALVGGGRFPKFTSNKVVIWDDMKGKAALEISANSSVRGVQLSREYIIVLLRHKVSVYKFHNSLKLLHEYETSDNSLGLCTLSSKHLACPGRTAGQIQLIELATGNVSIIPAHETALQAIQLSPDGKLLASASEKGTLIRVYLTSSCAKVAELRRGIDRATIFSLGFSPSGAMLACTSDKSTLHIFDIPNVRRQSVAQRGQQHHGIGDVEPGKWGILSQLPLMPRLFSDVYSFASAPFQAADEGIIGGIPYSEGATALGTPRPAKGIIGWISEDSLAVVGAGKDARWERFVLVTDESGRRVCVKEGWKRYLGNT</sequence>
<accession>A0A166UUI3</accession>
<keyword evidence="3" id="KW-0677">Repeat</keyword>
<dbReference type="GO" id="GO:0032266">
    <property type="term" value="F:phosphatidylinositol-3-phosphate binding"/>
    <property type="evidence" value="ECO:0007669"/>
    <property type="project" value="EnsemblFungi"/>
</dbReference>
<dbReference type="SMART" id="SM00320">
    <property type="entry name" value="WD40"/>
    <property type="match status" value="3"/>
</dbReference>
<dbReference type="GO" id="GO:0000324">
    <property type="term" value="C:fungal-type vacuole"/>
    <property type="evidence" value="ECO:0007669"/>
    <property type="project" value="EnsemblFungi"/>
</dbReference>
<evidence type="ECO:0000256" key="1">
    <source>
        <dbReference type="ARBA" id="ARBA00004148"/>
    </source>
</evidence>
<dbReference type="Gene3D" id="2.130.10.10">
    <property type="entry name" value="YVTN repeat-like/Quinoprotein amine dehydrogenase"/>
    <property type="match status" value="1"/>
</dbReference>
<evidence type="ECO:0000256" key="3">
    <source>
        <dbReference type="ARBA" id="ARBA00022737"/>
    </source>
</evidence>
<gene>
    <name evidence="5" type="ORF">AAL_00447</name>
</gene>
<dbReference type="GO" id="GO:0080025">
    <property type="term" value="F:phosphatidylinositol-3,5-bisphosphate binding"/>
    <property type="evidence" value="ECO:0007669"/>
    <property type="project" value="EnsemblFungi"/>
</dbReference>
<protein>
    <submittedName>
        <fullName evidence="5">WD repeat domain phosphoinositide-interacting protein</fullName>
    </submittedName>
</protein>
<dbReference type="AlphaFoldDB" id="A0A166UUI3"/>
<evidence type="ECO:0000313" key="5">
    <source>
        <dbReference type="EMBL" id="OAA32982.1"/>
    </source>
</evidence>
<evidence type="ECO:0000313" key="6">
    <source>
        <dbReference type="Proteomes" id="UP000078544"/>
    </source>
</evidence>
<dbReference type="GO" id="GO:0005774">
    <property type="term" value="C:vacuolar membrane"/>
    <property type="evidence" value="ECO:0007669"/>
    <property type="project" value="UniProtKB-SubCell"/>
</dbReference>
<dbReference type="OrthoDB" id="1667587at2759"/>
<dbReference type="EMBL" id="AZGY01000001">
    <property type="protein sequence ID" value="OAA32982.1"/>
    <property type="molecule type" value="Genomic_DNA"/>
</dbReference>
<dbReference type="SUPFAM" id="SSF50978">
    <property type="entry name" value="WD40 repeat-like"/>
    <property type="match status" value="1"/>
</dbReference>
<dbReference type="GO" id="GO:0070273">
    <property type="term" value="F:phosphatidylinositol-4-phosphate binding"/>
    <property type="evidence" value="ECO:0007669"/>
    <property type="project" value="EnsemblFungi"/>
</dbReference>
<reference evidence="5 6" key="1">
    <citation type="journal article" date="2016" name="Genome Biol. Evol.">
        <title>Divergent and convergent evolution of fungal pathogenicity.</title>
        <authorList>
            <person name="Shang Y."/>
            <person name="Xiao G."/>
            <person name="Zheng P."/>
            <person name="Cen K."/>
            <person name="Zhan S."/>
            <person name="Wang C."/>
        </authorList>
    </citation>
    <scope>NUCLEOTIDE SEQUENCE [LARGE SCALE GENOMIC DNA]</scope>
    <source>
        <strain evidence="5 6">RCEF 2490</strain>
    </source>
</reference>
<name>A0A166UUI3_9HYPO</name>
<dbReference type="STRING" id="1081109.A0A166UUI3"/>
<evidence type="ECO:0000256" key="4">
    <source>
        <dbReference type="ARBA" id="ARBA00025740"/>
    </source>
</evidence>
<dbReference type="Proteomes" id="UP000078544">
    <property type="component" value="Unassembled WGS sequence"/>
</dbReference>
<dbReference type="InterPro" id="IPR048720">
    <property type="entry name" value="PROPPIN"/>
</dbReference>
<keyword evidence="2" id="KW-0853">WD repeat</keyword>
<comment type="caution">
    <text evidence="5">The sequence shown here is derived from an EMBL/GenBank/DDBJ whole genome shotgun (WGS) entry which is preliminary data.</text>
</comment>
<dbReference type="GO" id="GO:0034727">
    <property type="term" value="P:piecemeal microautophagy of the nucleus"/>
    <property type="evidence" value="ECO:0007669"/>
    <property type="project" value="EnsemblFungi"/>
</dbReference>
<dbReference type="InterPro" id="IPR001680">
    <property type="entry name" value="WD40_rpt"/>
</dbReference>
<evidence type="ECO:0000256" key="2">
    <source>
        <dbReference type="ARBA" id="ARBA00022574"/>
    </source>
</evidence>
<dbReference type="GO" id="GO:0005768">
    <property type="term" value="C:endosome"/>
    <property type="evidence" value="ECO:0007669"/>
    <property type="project" value="EnsemblFungi"/>
</dbReference>
<dbReference type="InterPro" id="IPR036322">
    <property type="entry name" value="WD40_repeat_dom_sf"/>
</dbReference>
<dbReference type="GO" id="GO:0010314">
    <property type="term" value="F:phosphatidylinositol-5-phosphate binding"/>
    <property type="evidence" value="ECO:0007669"/>
    <property type="project" value="EnsemblFungi"/>
</dbReference>